<proteinExistence type="predicted"/>
<reference evidence="2" key="1">
    <citation type="journal article" date="2020" name="MBio">
        <title>Horizontal gene transfer to a defensive symbiont with a reduced genome amongst a multipartite beetle microbiome.</title>
        <authorList>
            <person name="Waterworth S.C."/>
            <person name="Florez L.V."/>
            <person name="Rees E.R."/>
            <person name="Hertweck C."/>
            <person name="Kaltenpoth M."/>
            <person name="Kwan J.C."/>
        </authorList>
    </citation>
    <scope>NUCLEOTIDE SEQUENCE [LARGE SCALE GENOMIC DNA]</scope>
</reference>
<accession>A0A833PFP5</accession>
<dbReference type="Proteomes" id="UP000490535">
    <property type="component" value="Unassembled WGS sequence"/>
</dbReference>
<name>A0A833PFP5_ACIBZ</name>
<organism evidence="1 2">
    <name type="scientific">Acinetobacter bereziniae</name>
    <name type="common">Acinetobacter genomosp. 10</name>
    <dbReference type="NCBI Taxonomy" id="106648"/>
    <lineage>
        <taxon>Bacteria</taxon>
        <taxon>Pseudomonadati</taxon>
        <taxon>Pseudomonadota</taxon>
        <taxon>Gammaproteobacteria</taxon>
        <taxon>Moraxellales</taxon>
        <taxon>Moraxellaceae</taxon>
        <taxon>Acinetobacter</taxon>
    </lineage>
</organism>
<dbReference type="AlphaFoldDB" id="A0A833PFP5"/>
<sequence>MSLYEQISDEITLMDAGEQKWIGQDLPLESMVAVELLLQDFQEDKIIKIH</sequence>
<evidence type="ECO:0000313" key="2">
    <source>
        <dbReference type="Proteomes" id="UP000490535"/>
    </source>
</evidence>
<evidence type="ECO:0000313" key="1">
    <source>
        <dbReference type="EMBL" id="KAF1025160.1"/>
    </source>
</evidence>
<comment type="caution">
    <text evidence="1">The sequence shown here is derived from an EMBL/GenBank/DDBJ whole genome shotgun (WGS) entry which is preliminary data.</text>
</comment>
<protein>
    <submittedName>
        <fullName evidence="1">Uncharacterized protein</fullName>
    </submittedName>
</protein>
<dbReference type="EMBL" id="WNDP01000045">
    <property type="protein sequence ID" value="KAF1025160.1"/>
    <property type="molecule type" value="Genomic_DNA"/>
</dbReference>
<gene>
    <name evidence="1" type="ORF">GAK29_02108</name>
</gene>